<gene>
    <name evidence="2" type="ORF">GE061_015333</name>
</gene>
<dbReference type="PANTHER" id="PTHR38681:SF1">
    <property type="entry name" value="RETROVIRUS-RELATED POL POLYPROTEIN FROM TRANSPOSON 412-LIKE PROTEIN"/>
    <property type="match status" value="1"/>
</dbReference>
<accession>A0A8S9XPQ8</accession>
<evidence type="ECO:0000313" key="2">
    <source>
        <dbReference type="EMBL" id="KAF6209585.1"/>
    </source>
</evidence>
<dbReference type="AlphaFoldDB" id="A0A8S9XPQ8"/>
<proteinExistence type="predicted"/>
<dbReference type="Proteomes" id="UP000466442">
    <property type="component" value="Unassembled WGS sequence"/>
</dbReference>
<comment type="caution">
    <text evidence="2">The sequence shown here is derived from an EMBL/GenBank/DDBJ whole genome shotgun (WGS) entry which is preliminary data.</text>
</comment>
<dbReference type="OrthoDB" id="6624293at2759"/>
<keyword evidence="3" id="KW-1185">Reference proteome</keyword>
<name>A0A8S9XPQ8_APOLU</name>
<dbReference type="EMBL" id="WIXP02000006">
    <property type="protein sequence ID" value="KAF6209585.1"/>
    <property type="molecule type" value="Genomic_DNA"/>
</dbReference>
<feature type="region of interest" description="Disordered" evidence="1">
    <location>
        <begin position="123"/>
        <end position="146"/>
    </location>
</feature>
<evidence type="ECO:0000256" key="1">
    <source>
        <dbReference type="SAM" id="MobiDB-lite"/>
    </source>
</evidence>
<sequence length="146" mass="16256">MSQQTTLDYGDFVQRLRGTCQKYRPVESSRADTRKIFVHPELEKASHVFVRLDSVKKPFQRPYDGSFRVVKENPKYYTLDLNGRQDTVTLDWLKPAFVLHKSGSGVSHAADPVPALIAQPILSPSSQASSDTAPAMAPPAENAKTR</sequence>
<reference evidence="2" key="1">
    <citation type="journal article" date="2021" name="Mol. Ecol. Resour.">
        <title>Apolygus lucorum genome provides insights into omnivorousness and mesophyll feeding.</title>
        <authorList>
            <person name="Liu Y."/>
            <person name="Liu H."/>
            <person name="Wang H."/>
            <person name="Huang T."/>
            <person name="Liu B."/>
            <person name="Yang B."/>
            <person name="Yin L."/>
            <person name="Li B."/>
            <person name="Zhang Y."/>
            <person name="Zhang S."/>
            <person name="Jiang F."/>
            <person name="Zhang X."/>
            <person name="Ren Y."/>
            <person name="Wang B."/>
            <person name="Wang S."/>
            <person name="Lu Y."/>
            <person name="Wu K."/>
            <person name="Fan W."/>
            <person name="Wang G."/>
        </authorList>
    </citation>
    <scope>NUCLEOTIDE SEQUENCE</scope>
    <source>
        <strain evidence="2">12Hb</strain>
    </source>
</reference>
<dbReference type="PANTHER" id="PTHR38681">
    <property type="entry name" value="RETROVIRUS-RELATED POL POLYPROTEIN FROM TRANSPOSON 412-LIKE PROTEIN-RELATED"/>
    <property type="match status" value="1"/>
</dbReference>
<protein>
    <submittedName>
        <fullName evidence="2">Uncharacterized protein</fullName>
    </submittedName>
</protein>
<organism evidence="2 3">
    <name type="scientific">Apolygus lucorum</name>
    <name type="common">Small green plant bug</name>
    <name type="synonym">Lygocoris lucorum</name>
    <dbReference type="NCBI Taxonomy" id="248454"/>
    <lineage>
        <taxon>Eukaryota</taxon>
        <taxon>Metazoa</taxon>
        <taxon>Ecdysozoa</taxon>
        <taxon>Arthropoda</taxon>
        <taxon>Hexapoda</taxon>
        <taxon>Insecta</taxon>
        <taxon>Pterygota</taxon>
        <taxon>Neoptera</taxon>
        <taxon>Paraneoptera</taxon>
        <taxon>Hemiptera</taxon>
        <taxon>Heteroptera</taxon>
        <taxon>Panheteroptera</taxon>
        <taxon>Cimicomorpha</taxon>
        <taxon>Miridae</taxon>
        <taxon>Mirini</taxon>
        <taxon>Apolygus</taxon>
    </lineage>
</organism>
<feature type="compositionally biased region" description="Polar residues" evidence="1">
    <location>
        <begin position="123"/>
        <end position="132"/>
    </location>
</feature>
<evidence type="ECO:0000313" key="3">
    <source>
        <dbReference type="Proteomes" id="UP000466442"/>
    </source>
</evidence>